<keyword evidence="9" id="KW-1185">Reference proteome</keyword>
<evidence type="ECO:0000256" key="4">
    <source>
        <dbReference type="ARBA" id="ARBA00022692"/>
    </source>
</evidence>
<reference evidence="8" key="1">
    <citation type="submission" date="2020-08" db="EMBL/GenBank/DDBJ databases">
        <title>Genomic Encyclopedia of Type Strains, Phase IV (KMG-V): Genome sequencing to study the core and pangenomes of soil and plant-associated prokaryotes.</title>
        <authorList>
            <person name="Whitman W."/>
        </authorList>
    </citation>
    <scope>NUCLEOTIDE SEQUENCE [LARGE SCALE GENOMIC DNA]</scope>
    <source>
        <strain evidence="8">M8UP27</strain>
    </source>
</reference>
<evidence type="ECO:0000256" key="1">
    <source>
        <dbReference type="ARBA" id="ARBA00004651"/>
    </source>
</evidence>
<proteinExistence type="inferred from homology"/>
<comment type="subcellular location">
    <subcellularLocation>
        <location evidence="1">Cell membrane</location>
        <topology evidence="1">Multi-pass membrane protein</topology>
    </subcellularLocation>
</comment>
<dbReference type="GO" id="GO:0005886">
    <property type="term" value="C:plasma membrane"/>
    <property type="evidence" value="ECO:0007669"/>
    <property type="project" value="UniProtKB-SubCell"/>
</dbReference>
<feature type="transmembrane region" description="Helical" evidence="7">
    <location>
        <begin position="104"/>
        <end position="126"/>
    </location>
</feature>
<evidence type="ECO:0000256" key="2">
    <source>
        <dbReference type="ARBA" id="ARBA00007977"/>
    </source>
</evidence>
<keyword evidence="6 7" id="KW-0472">Membrane</keyword>
<dbReference type="PANTHER" id="PTHR30106">
    <property type="entry name" value="INNER MEMBRANE PROTEIN YEIH-RELATED"/>
    <property type="match status" value="1"/>
</dbReference>
<feature type="transmembrane region" description="Helical" evidence="7">
    <location>
        <begin position="132"/>
        <end position="152"/>
    </location>
</feature>
<evidence type="ECO:0000256" key="6">
    <source>
        <dbReference type="ARBA" id="ARBA00023136"/>
    </source>
</evidence>
<keyword evidence="5 7" id="KW-1133">Transmembrane helix</keyword>
<dbReference type="PANTHER" id="PTHR30106:SF1">
    <property type="entry name" value="UPF0324 MEMBRANE PROTEIN FN0533"/>
    <property type="match status" value="1"/>
</dbReference>
<dbReference type="AlphaFoldDB" id="A0A7W8IJH4"/>
<dbReference type="EMBL" id="JACHDY010000002">
    <property type="protein sequence ID" value="MBB5317333.1"/>
    <property type="molecule type" value="Genomic_DNA"/>
</dbReference>
<dbReference type="InterPro" id="IPR018383">
    <property type="entry name" value="UPF0324_pro"/>
</dbReference>
<evidence type="ECO:0000256" key="5">
    <source>
        <dbReference type="ARBA" id="ARBA00022989"/>
    </source>
</evidence>
<protein>
    <submittedName>
        <fullName evidence="8">Integral membrane protein (TIGR00698 family)</fullName>
    </submittedName>
</protein>
<evidence type="ECO:0000313" key="9">
    <source>
        <dbReference type="Proteomes" id="UP000568106"/>
    </source>
</evidence>
<comment type="similarity">
    <text evidence="2">Belongs to the UPF0324 family.</text>
</comment>
<accession>A0A7W8IJH4</accession>
<dbReference type="Proteomes" id="UP000568106">
    <property type="component" value="Unassembled WGS sequence"/>
</dbReference>
<organism evidence="8 9">
    <name type="scientific">Tunturiibacter empetritectus</name>
    <dbReference type="NCBI Taxonomy" id="3069691"/>
    <lineage>
        <taxon>Bacteria</taxon>
        <taxon>Pseudomonadati</taxon>
        <taxon>Acidobacteriota</taxon>
        <taxon>Terriglobia</taxon>
        <taxon>Terriglobales</taxon>
        <taxon>Acidobacteriaceae</taxon>
        <taxon>Tunturiibacter</taxon>
    </lineage>
</organism>
<evidence type="ECO:0000313" key="8">
    <source>
        <dbReference type="EMBL" id="MBB5317333.1"/>
    </source>
</evidence>
<name>A0A7W8IJH4_9BACT</name>
<evidence type="ECO:0000256" key="7">
    <source>
        <dbReference type="SAM" id="Phobius"/>
    </source>
</evidence>
<feature type="transmembrane region" description="Helical" evidence="7">
    <location>
        <begin position="260"/>
        <end position="278"/>
    </location>
</feature>
<evidence type="ECO:0000256" key="3">
    <source>
        <dbReference type="ARBA" id="ARBA00022475"/>
    </source>
</evidence>
<gene>
    <name evidence="8" type="ORF">HDF09_002002</name>
</gene>
<feature type="transmembrane region" description="Helical" evidence="7">
    <location>
        <begin position="290"/>
        <end position="309"/>
    </location>
</feature>
<feature type="transmembrane region" description="Helical" evidence="7">
    <location>
        <begin position="6"/>
        <end position="33"/>
    </location>
</feature>
<feature type="transmembrane region" description="Helical" evidence="7">
    <location>
        <begin position="74"/>
        <end position="92"/>
    </location>
</feature>
<comment type="caution">
    <text evidence="8">The sequence shown here is derived from an EMBL/GenBank/DDBJ whole genome shotgun (WGS) entry which is preliminary data.</text>
</comment>
<sequence>MWKKNLFYIGIIVSASGLIGPPLALAAGLAFGLSTLHTFHGEGRNLSKFLLQAAVVCLGFGMNLKEVVHAGASGFMYTAISITFALGLGVALGKLLQVGKTQSLLISFGTAICGGSAIAAMGPVLNANEEEMAVSLGTVFVLNSVALLLFPLIGHLMNFSQTQFGLWSALAIHDTSSVVGAGAKYGPTALAVGTTVKLARALWIVPLAIATAMLKKSRAKVPWPWFILYFCFAAVTASYLPRYMPQSVPLFSALNRLGRAALTVVLFLIGTGITRETLKEVGVRPMVQGVTLWIVVASLSLWAIHVGWISL</sequence>
<keyword evidence="4 7" id="KW-0812">Transmembrane</keyword>
<keyword evidence="3" id="KW-1003">Cell membrane</keyword>
<feature type="transmembrane region" description="Helical" evidence="7">
    <location>
        <begin position="221"/>
        <end position="240"/>
    </location>
</feature>
<dbReference type="Pfam" id="PF03601">
    <property type="entry name" value="Cons_hypoth698"/>
    <property type="match status" value="1"/>
</dbReference>